<accession>A0ABU1WCU2</accession>
<dbReference type="EMBL" id="JAVDVY010000002">
    <property type="protein sequence ID" value="MDR7135182.1"/>
    <property type="molecule type" value="Genomic_DNA"/>
</dbReference>
<protein>
    <submittedName>
        <fullName evidence="2">Uncharacterized protein</fullName>
    </submittedName>
</protein>
<evidence type="ECO:0000313" key="3">
    <source>
        <dbReference type="Proteomes" id="UP001251524"/>
    </source>
</evidence>
<gene>
    <name evidence="2" type="ORF">J2X06_002391</name>
</gene>
<feature type="region of interest" description="Disordered" evidence="1">
    <location>
        <begin position="1"/>
        <end position="33"/>
    </location>
</feature>
<evidence type="ECO:0000313" key="2">
    <source>
        <dbReference type="EMBL" id="MDR7135182.1"/>
    </source>
</evidence>
<sequence length="33" mass="3612">MGAPQRASHYALPGPFWYPHHSGSAGKVVPRHD</sequence>
<reference evidence="2 3" key="1">
    <citation type="submission" date="2023-07" db="EMBL/GenBank/DDBJ databases">
        <title>Sorghum-associated microbial communities from plants grown in Nebraska, USA.</title>
        <authorList>
            <person name="Schachtman D."/>
        </authorList>
    </citation>
    <scope>NUCLEOTIDE SEQUENCE [LARGE SCALE GENOMIC DNA]</scope>
    <source>
        <strain evidence="2 3">BE198</strain>
    </source>
</reference>
<proteinExistence type="predicted"/>
<keyword evidence="3" id="KW-1185">Reference proteome</keyword>
<name>A0ABU1WCU2_9GAMM</name>
<comment type="caution">
    <text evidence="2">The sequence shown here is derived from an EMBL/GenBank/DDBJ whole genome shotgun (WGS) entry which is preliminary data.</text>
</comment>
<dbReference type="Proteomes" id="UP001251524">
    <property type="component" value="Unassembled WGS sequence"/>
</dbReference>
<organism evidence="2 3">
    <name type="scientific">Lysobacter niastensis</name>
    <dbReference type="NCBI Taxonomy" id="380629"/>
    <lineage>
        <taxon>Bacteria</taxon>
        <taxon>Pseudomonadati</taxon>
        <taxon>Pseudomonadota</taxon>
        <taxon>Gammaproteobacteria</taxon>
        <taxon>Lysobacterales</taxon>
        <taxon>Lysobacteraceae</taxon>
        <taxon>Lysobacter</taxon>
    </lineage>
</organism>
<evidence type="ECO:0000256" key="1">
    <source>
        <dbReference type="SAM" id="MobiDB-lite"/>
    </source>
</evidence>